<keyword evidence="4" id="KW-0239">DNA-directed DNA polymerase</keyword>
<dbReference type="eggNOG" id="KOG0969">
    <property type="taxonomic scope" value="Eukaryota"/>
</dbReference>
<dbReference type="AlphaFoldDB" id="V7AHS1"/>
<evidence type="ECO:0000313" key="7">
    <source>
        <dbReference type="Proteomes" id="UP000000226"/>
    </source>
</evidence>
<proteinExistence type="predicted"/>
<dbReference type="STRING" id="3885.V7AHS1"/>
<gene>
    <name evidence="6" type="ORF">PHAVU_011G029100g</name>
</gene>
<keyword evidence="2" id="KW-0808">Transferase</keyword>
<dbReference type="OrthoDB" id="2414538at2759"/>
<evidence type="ECO:0000256" key="3">
    <source>
        <dbReference type="ARBA" id="ARBA00022695"/>
    </source>
</evidence>
<organism evidence="6 7">
    <name type="scientific">Phaseolus vulgaris</name>
    <name type="common">Kidney bean</name>
    <name type="synonym">French bean</name>
    <dbReference type="NCBI Taxonomy" id="3885"/>
    <lineage>
        <taxon>Eukaryota</taxon>
        <taxon>Viridiplantae</taxon>
        <taxon>Streptophyta</taxon>
        <taxon>Embryophyta</taxon>
        <taxon>Tracheophyta</taxon>
        <taxon>Spermatophyta</taxon>
        <taxon>Magnoliopsida</taxon>
        <taxon>eudicotyledons</taxon>
        <taxon>Gunneridae</taxon>
        <taxon>Pentapetalae</taxon>
        <taxon>rosids</taxon>
        <taxon>fabids</taxon>
        <taxon>Fabales</taxon>
        <taxon>Fabaceae</taxon>
        <taxon>Papilionoideae</taxon>
        <taxon>50 kb inversion clade</taxon>
        <taxon>NPAAA clade</taxon>
        <taxon>indigoferoid/millettioid clade</taxon>
        <taxon>Phaseoleae</taxon>
        <taxon>Phaseolus</taxon>
    </lineage>
</organism>
<name>V7AHS1_PHAVU</name>
<evidence type="ECO:0000313" key="6">
    <source>
        <dbReference type="EMBL" id="ESW03621.1"/>
    </source>
</evidence>
<protein>
    <recommendedName>
        <fullName evidence="1">DNA-directed DNA polymerase</fullName>
        <ecNumber evidence="1">2.7.7.7</ecNumber>
    </recommendedName>
</protein>
<dbReference type="EC" id="2.7.7.7" evidence="1"/>
<evidence type="ECO:0000256" key="2">
    <source>
        <dbReference type="ARBA" id="ARBA00022679"/>
    </source>
</evidence>
<dbReference type="Pfam" id="PF00136">
    <property type="entry name" value="DNA_pol_B"/>
    <property type="match status" value="1"/>
</dbReference>
<evidence type="ECO:0000259" key="5">
    <source>
        <dbReference type="Pfam" id="PF00136"/>
    </source>
</evidence>
<dbReference type="GO" id="GO:0000166">
    <property type="term" value="F:nucleotide binding"/>
    <property type="evidence" value="ECO:0007669"/>
    <property type="project" value="InterPro"/>
</dbReference>
<dbReference type="GO" id="GO:0003677">
    <property type="term" value="F:DNA binding"/>
    <property type="evidence" value="ECO:0007669"/>
    <property type="project" value="InterPro"/>
</dbReference>
<evidence type="ECO:0000256" key="1">
    <source>
        <dbReference type="ARBA" id="ARBA00012417"/>
    </source>
</evidence>
<keyword evidence="7" id="KW-1185">Reference proteome</keyword>
<dbReference type="Gramene" id="ESW03621">
    <property type="protein sequence ID" value="ESW03621"/>
    <property type="gene ID" value="PHAVU_011G029100g"/>
</dbReference>
<evidence type="ECO:0000256" key="4">
    <source>
        <dbReference type="ARBA" id="ARBA00022932"/>
    </source>
</evidence>
<dbReference type="EMBL" id="CM002298">
    <property type="protein sequence ID" value="ESW03621.1"/>
    <property type="molecule type" value="Genomic_DNA"/>
</dbReference>
<dbReference type="GO" id="GO:0003887">
    <property type="term" value="F:DNA-directed DNA polymerase activity"/>
    <property type="evidence" value="ECO:0007669"/>
    <property type="project" value="UniProtKB-KW"/>
</dbReference>
<feature type="domain" description="DNA-directed DNA polymerase family B multifunctional" evidence="5">
    <location>
        <begin position="6"/>
        <end position="48"/>
    </location>
</feature>
<reference evidence="7" key="1">
    <citation type="journal article" date="2014" name="Nat. Genet.">
        <title>A reference genome for common bean and genome-wide analysis of dual domestications.</title>
        <authorList>
            <person name="Schmutz J."/>
            <person name="McClean P.E."/>
            <person name="Mamidi S."/>
            <person name="Wu G.A."/>
            <person name="Cannon S.B."/>
            <person name="Grimwood J."/>
            <person name="Jenkins J."/>
            <person name="Shu S."/>
            <person name="Song Q."/>
            <person name="Chavarro C."/>
            <person name="Torres-Torres M."/>
            <person name="Geffroy V."/>
            <person name="Moghaddam S.M."/>
            <person name="Gao D."/>
            <person name="Abernathy B."/>
            <person name="Barry K."/>
            <person name="Blair M."/>
            <person name="Brick M.A."/>
            <person name="Chovatia M."/>
            <person name="Gepts P."/>
            <person name="Goodstein D.M."/>
            <person name="Gonzales M."/>
            <person name="Hellsten U."/>
            <person name="Hyten D.L."/>
            <person name="Jia G."/>
            <person name="Kelly J.D."/>
            <person name="Kudrna D."/>
            <person name="Lee R."/>
            <person name="Richard M.M."/>
            <person name="Miklas P.N."/>
            <person name="Osorno J.M."/>
            <person name="Rodrigues J."/>
            <person name="Thareau V."/>
            <person name="Urrea C.A."/>
            <person name="Wang M."/>
            <person name="Yu Y."/>
            <person name="Zhang M."/>
            <person name="Wing R.A."/>
            <person name="Cregan P.B."/>
            <person name="Rokhsar D.S."/>
            <person name="Jackson S.A."/>
        </authorList>
    </citation>
    <scope>NUCLEOTIDE SEQUENCE [LARGE SCALE GENOMIC DNA]</scope>
    <source>
        <strain evidence="7">cv. G19833</strain>
    </source>
</reference>
<keyword evidence="3" id="KW-0548">Nucleotidyltransferase</keyword>
<sequence>MSIILFLLSRGQSIKVLSQLLRKARQKNLIIPNVKLVGSEQGIFEGSRDVESVKIFVLEEFEKAAAKALESNKEL</sequence>
<accession>V7AHS1</accession>
<dbReference type="Proteomes" id="UP000000226">
    <property type="component" value="Chromosome 11"/>
</dbReference>
<dbReference type="InterPro" id="IPR006134">
    <property type="entry name" value="DNA-dir_DNA_pol_B_multi_dom"/>
</dbReference>